<accession>V8QNS2</accession>
<keyword evidence="1" id="KW-0210">Decarboxylase</keyword>
<dbReference type="PANTHER" id="PTHR42818">
    <property type="entry name" value="SULFOPYRUVATE DECARBOXYLASE SUBUNIT ALPHA"/>
    <property type="match status" value="1"/>
</dbReference>
<dbReference type="InterPro" id="IPR011766">
    <property type="entry name" value="TPP_enzyme_TPP-bd"/>
</dbReference>
<dbReference type="PROSITE" id="PS00187">
    <property type="entry name" value="TPP_ENZYMES"/>
    <property type="match status" value="1"/>
</dbReference>
<evidence type="ECO:0000256" key="1">
    <source>
        <dbReference type="ARBA" id="ARBA00022793"/>
    </source>
</evidence>
<gene>
    <name evidence="5" type="ORF">W822_12420</name>
</gene>
<proteinExistence type="predicted"/>
<dbReference type="eggNOG" id="COG0028">
    <property type="taxonomic scope" value="Bacteria"/>
</dbReference>
<keyword evidence="6" id="KW-1185">Reference proteome</keyword>
<evidence type="ECO:0000256" key="2">
    <source>
        <dbReference type="ARBA" id="ARBA00023052"/>
    </source>
</evidence>
<dbReference type="InterPro" id="IPR029061">
    <property type="entry name" value="THDP-binding"/>
</dbReference>
<dbReference type="Gene3D" id="3.40.50.970">
    <property type="match status" value="1"/>
</dbReference>
<dbReference type="GO" id="GO:0030976">
    <property type="term" value="F:thiamine pyrophosphate binding"/>
    <property type="evidence" value="ECO:0007669"/>
    <property type="project" value="InterPro"/>
</dbReference>
<dbReference type="SUPFAM" id="SSF52518">
    <property type="entry name" value="Thiamin diphosphate-binding fold (THDP-binding)"/>
    <property type="match status" value="1"/>
</dbReference>
<dbReference type="Proteomes" id="UP000018733">
    <property type="component" value="Unassembled WGS sequence"/>
</dbReference>
<reference evidence="5 6" key="1">
    <citation type="journal article" date="2014" name="Genome Announc.">
        <title>Draft Genome Sequence of Advenella kashmirensis Strain W13003, a Polycyclic Aromatic Hydrocarbon-Degrading Bacterium.</title>
        <authorList>
            <person name="Wang X."/>
            <person name="Jin D."/>
            <person name="Zhou L."/>
            <person name="Wu L."/>
            <person name="An W."/>
            <person name="Zhao L."/>
        </authorList>
    </citation>
    <scope>NUCLEOTIDE SEQUENCE [LARGE SCALE GENOMIC DNA]</scope>
    <source>
        <strain evidence="5 6">W13003</strain>
    </source>
</reference>
<comment type="caution">
    <text evidence="5">The sequence shown here is derived from an EMBL/GenBank/DDBJ whole genome shotgun (WGS) entry which is preliminary data.</text>
</comment>
<organism evidence="5 6">
    <name type="scientific">Advenella kashmirensis W13003</name>
    <dbReference type="NCBI Taxonomy" id="1424334"/>
    <lineage>
        <taxon>Bacteria</taxon>
        <taxon>Pseudomonadati</taxon>
        <taxon>Pseudomonadota</taxon>
        <taxon>Betaproteobacteria</taxon>
        <taxon>Burkholderiales</taxon>
        <taxon>Alcaligenaceae</taxon>
    </lineage>
</organism>
<dbReference type="AlphaFoldDB" id="V8QNS2"/>
<dbReference type="STRING" id="1424334.W822_12420"/>
<evidence type="ECO:0000313" key="5">
    <source>
        <dbReference type="EMBL" id="ETF01606.1"/>
    </source>
</evidence>
<evidence type="ECO:0000256" key="3">
    <source>
        <dbReference type="ARBA" id="ARBA00023239"/>
    </source>
</evidence>
<dbReference type="GO" id="GO:0016831">
    <property type="term" value="F:carboxy-lyase activity"/>
    <property type="evidence" value="ECO:0007669"/>
    <property type="project" value="UniProtKB-KW"/>
</dbReference>
<dbReference type="InterPro" id="IPR051818">
    <property type="entry name" value="TPP_dependent_decarboxylase"/>
</dbReference>
<dbReference type="PATRIC" id="fig|1424334.3.peg.2497"/>
<keyword evidence="2" id="KW-0786">Thiamine pyrophosphate</keyword>
<dbReference type="HOGENOM" id="CLU_117492_0_0_4"/>
<dbReference type="InterPro" id="IPR000399">
    <property type="entry name" value="TPP-bd_CS"/>
</dbReference>
<dbReference type="PANTHER" id="PTHR42818:SF1">
    <property type="entry name" value="SULFOPYRUVATE DECARBOXYLASE"/>
    <property type="match status" value="1"/>
</dbReference>
<sequence>MTMTAEQVVSITESLRVDAVVVFTMGAMNEYDRLPANDLNVACVPLMGGAASLGLGIALACPDRKVVVLDGDASLLMELGGLVSVATAAPQNLIHIVLNNGVQFAGLGNLRTPGAASVDFEAMANAARYHSTVRCSTAETFSQELKNKWKRPGPHFIEAITEYGEATLGRKIHSLEMTDHRFSRMGEELRRIRKFMVNEI</sequence>
<dbReference type="OrthoDB" id="6843902at2"/>
<dbReference type="GO" id="GO:0000287">
    <property type="term" value="F:magnesium ion binding"/>
    <property type="evidence" value="ECO:0007669"/>
    <property type="project" value="InterPro"/>
</dbReference>
<keyword evidence="3" id="KW-0456">Lyase</keyword>
<protein>
    <submittedName>
        <fullName evidence="5">Thiamine pyrophosphate enzyme-like TPP-binding protein</fullName>
    </submittedName>
</protein>
<dbReference type="EMBL" id="AYXT01000010">
    <property type="protein sequence ID" value="ETF01606.1"/>
    <property type="molecule type" value="Genomic_DNA"/>
</dbReference>
<evidence type="ECO:0000313" key="6">
    <source>
        <dbReference type="Proteomes" id="UP000018733"/>
    </source>
</evidence>
<name>V8QNS2_9BURK</name>
<evidence type="ECO:0000259" key="4">
    <source>
        <dbReference type="Pfam" id="PF02775"/>
    </source>
</evidence>
<dbReference type="Pfam" id="PF02775">
    <property type="entry name" value="TPP_enzyme_C"/>
    <property type="match status" value="1"/>
</dbReference>
<dbReference type="RefSeq" id="WP_024005450.1">
    <property type="nucleotide sequence ID" value="NZ_KI650980.1"/>
</dbReference>
<feature type="domain" description="Thiamine pyrophosphate enzyme TPP-binding" evidence="4">
    <location>
        <begin position="42"/>
        <end position="158"/>
    </location>
</feature>
<dbReference type="GO" id="GO:0044281">
    <property type="term" value="P:small molecule metabolic process"/>
    <property type="evidence" value="ECO:0007669"/>
    <property type="project" value="UniProtKB-ARBA"/>
</dbReference>